<organism evidence="1 2">
    <name type="scientific">Anaerorhabdus furcosa</name>
    <dbReference type="NCBI Taxonomy" id="118967"/>
    <lineage>
        <taxon>Bacteria</taxon>
        <taxon>Bacillati</taxon>
        <taxon>Bacillota</taxon>
        <taxon>Erysipelotrichia</taxon>
        <taxon>Erysipelotrichales</taxon>
        <taxon>Erysipelotrichaceae</taxon>
        <taxon>Anaerorhabdus</taxon>
    </lineage>
</organism>
<proteinExistence type="predicted"/>
<keyword evidence="2" id="KW-1185">Reference proteome</keyword>
<dbReference type="Proteomes" id="UP000243297">
    <property type="component" value="Unassembled WGS sequence"/>
</dbReference>
<evidence type="ECO:0000313" key="1">
    <source>
        <dbReference type="EMBL" id="SJZ90972.1"/>
    </source>
</evidence>
<evidence type="ECO:0000313" key="2">
    <source>
        <dbReference type="Proteomes" id="UP000243297"/>
    </source>
</evidence>
<dbReference type="SUPFAM" id="SSF50475">
    <property type="entry name" value="FMN-binding split barrel"/>
    <property type="match status" value="1"/>
</dbReference>
<dbReference type="Gene3D" id="2.30.110.10">
    <property type="entry name" value="Electron Transport, Fmn-binding Protein, Chain A"/>
    <property type="match status" value="1"/>
</dbReference>
<protein>
    <submittedName>
        <fullName evidence="1">Uncharacterized protein</fullName>
    </submittedName>
</protein>
<reference evidence="2" key="1">
    <citation type="submission" date="2017-02" db="EMBL/GenBank/DDBJ databases">
        <authorList>
            <person name="Varghese N."/>
            <person name="Submissions S."/>
        </authorList>
    </citation>
    <scope>NUCLEOTIDE SEQUENCE [LARGE SCALE GENOMIC DNA]</scope>
    <source>
        <strain evidence="2">ATCC 25662</strain>
    </source>
</reference>
<dbReference type="InterPro" id="IPR012349">
    <property type="entry name" value="Split_barrel_FMN-bd"/>
</dbReference>
<dbReference type="STRING" id="118967.SAMN02745191_2035"/>
<sequence>MMSIIKIKNKFYFQTDSTFRKYDQLIQNQWVALCIDNIQIEGVCKEIGKPSSHDEFMHKFKEHFENSYHAYSHLENERLFEVTPTRIECWIYDNGDPYMEVFDIEHCEYGLHKYQGK</sequence>
<accession>A0A1T4PHH9</accession>
<dbReference type="EMBL" id="FUWY01000006">
    <property type="protein sequence ID" value="SJZ90972.1"/>
    <property type="molecule type" value="Genomic_DNA"/>
</dbReference>
<gene>
    <name evidence="1" type="ORF">SAMN02745191_2035</name>
</gene>
<dbReference type="AlphaFoldDB" id="A0A1T4PHH9"/>
<name>A0A1T4PHH9_9FIRM</name>